<dbReference type="Proteomes" id="UP000032408">
    <property type="component" value="Chromosome"/>
</dbReference>
<evidence type="ECO:0000313" key="3">
    <source>
        <dbReference type="Proteomes" id="UP000032408"/>
    </source>
</evidence>
<evidence type="ECO:0000256" key="1">
    <source>
        <dbReference type="SAM" id="Phobius"/>
    </source>
</evidence>
<evidence type="ECO:0000313" key="2">
    <source>
        <dbReference type="EMBL" id="AJW71587.1"/>
    </source>
</evidence>
<dbReference type="KEGG" id="nin:NADRNF5_1910"/>
<reference evidence="3" key="1">
    <citation type="submission" date="2015-03" db="EMBL/GenBank/DDBJ databases">
        <title>Characterization of two novel Thaumarchaeota isolated from the Northern Adriatic Sea.</title>
        <authorList>
            <person name="Bayer B."/>
            <person name="Vojvoda J."/>
            <person name="Offre P."/>
            <person name="Srivastava A."/>
            <person name="Elisabeth N."/>
            <person name="Garcia J.A.L."/>
            <person name="Schleper C."/>
            <person name="Herndl G.J."/>
        </authorList>
    </citation>
    <scope>NUCLEOTIDE SEQUENCE [LARGE SCALE GENOMIC DNA]</scope>
    <source>
        <strain evidence="3">NF5</strain>
    </source>
</reference>
<keyword evidence="1" id="KW-0812">Transmembrane</keyword>
<feature type="transmembrane region" description="Helical" evidence="1">
    <location>
        <begin position="239"/>
        <end position="258"/>
    </location>
</feature>
<dbReference type="InterPro" id="IPR027560">
    <property type="entry name" value="PEFG-CTERM"/>
</dbReference>
<evidence type="ECO:0008006" key="4">
    <source>
        <dbReference type="Google" id="ProtNLM"/>
    </source>
</evidence>
<dbReference type="GeneID" id="24821066"/>
<keyword evidence="3" id="KW-1185">Reference proteome</keyword>
<name>A0A0D5C5B7_9ARCH</name>
<organism evidence="2 3">
    <name type="scientific">Nitrosopumilus adriaticus</name>
    <dbReference type="NCBI Taxonomy" id="1580092"/>
    <lineage>
        <taxon>Archaea</taxon>
        <taxon>Nitrososphaerota</taxon>
        <taxon>Nitrososphaeria</taxon>
        <taxon>Nitrosopumilales</taxon>
        <taxon>Nitrosopumilaceae</taxon>
        <taxon>Nitrosopumilus</taxon>
    </lineage>
</organism>
<gene>
    <name evidence="2" type="ORF">NADRNF5_1910</name>
</gene>
<proteinExistence type="predicted"/>
<protein>
    <recommendedName>
        <fullName evidence="4">PEFG-CTERM sorting domain-containing protein</fullName>
    </recommendedName>
</protein>
<reference evidence="2 3" key="2">
    <citation type="journal article" date="2016" name="ISME J.">
        <title>Physiological and genomic characterization of two novel marine thaumarchaeal strains indicates niche differentiation.</title>
        <authorList>
            <person name="Bayer B."/>
            <person name="Vojvoda J."/>
            <person name="Offre P."/>
            <person name="Alves R.J."/>
            <person name="Elisabeth N.H."/>
            <person name="Garcia J.A."/>
            <person name="Volland J.M."/>
            <person name="Srivastava A."/>
            <person name="Schleper C."/>
            <person name="Herndl G.J."/>
        </authorList>
    </citation>
    <scope>NUCLEOTIDE SEQUENCE [LARGE SCALE GENOMIC DNA]</scope>
    <source>
        <strain evidence="2 3">NF5</strain>
    </source>
</reference>
<dbReference type="NCBIfam" id="TIGR04296">
    <property type="entry name" value="PEFG-CTERM"/>
    <property type="match status" value="1"/>
</dbReference>
<dbReference type="HOGENOM" id="CLU_088139_0_0_2"/>
<dbReference type="EMBL" id="CP011070">
    <property type="protein sequence ID" value="AJW71587.1"/>
    <property type="molecule type" value="Genomic_DNA"/>
</dbReference>
<dbReference type="OrthoDB" id="11241at2157"/>
<accession>A0A0D5C5B7</accession>
<sequence>MEFRIFYALLPLLIITGGTAFAQESLLSVETDDNNYDEGDTIVIFGNVNTVIGDTPVLIQIVNEGAIVEIAQITVGQDGTFTKIIIAEGGVWKKGGDYTIRAFYQEHIAESEFTFTPKSQMTETTTNFEVDAGSKGTFDVEYTIKGGTVKNIVVDSEIFALIVQIDAIDEGTITLDLPREFIGAEKQDGKDDTFIILIDGIEVAYQESVVGSDSRVITINFEQGDSDIEIIGTYVVPEFSTIAVMILIIGIMATIVMTRNKIQIKI</sequence>
<dbReference type="STRING" id="1580092.NADRNF5_1910"/>
<dbReference type="AlphaFoldDB" id="A0A0D5C5B7"/>
<dbReference type="RefSeq" id="WP_048117707.1">
    <property type="nucleotide sequence ID" value="NZ_CP011070.1"/>
</dbReference>
<keyword evidence="1" id="KW-1133">Transmembrane helix</keyword>
<keyword evidence="1" id="KW-0472">Membrane</keyword>